<name>A0A8S5UDZ2_9CAUD</name>
<evidence type="ECO:0000313" key="1">
    <source>
        <dbReference type="EMBL" id="DAF92660.1"/>
    </source>
</evidence>
<reference evidence="1" key="1">
    <citation type="journal article" date="2021" name="Proc. Natl. Acad. Sci. U.S.A.">
        <title>A Catalog of Tens of Thousands of Viruses from Human Metagenomes Reveals Hidden Associations with Chronic Diseases.</title>
        <authorList>
            <person name="Tisza M.J."/>
            <person name="Buck C.B."/>
        </authorList>
    </citation>
    <scope>NUCLEOTIDE SEQUENCE</scope>
    <source>
        <strain evidence="1">Ct1AP5</strain>
    </source>
</reference>
<protein>
    <submittedName>
        <fullName evidence="1">Head fiber protein</fullName>
    </submittedName>
</protein>
<organism evidence="1">
    <name type="scientific">Myoviridae sp. ct1AP5</name>
    <dbReference type="NCBI Taxonomy" id="2825017"/>
    <lineage>
        <taxon>Viruses</taxon>
        <taxon>Duplodnaviria</taxon>
        <taxon>Heunggongvirae</taxon>
        <taxon>Uroviricota</taxon>
        <taxon>Caudoviricetes</taxon>
    </lineage>
</organism>
<sequence length="275" mass="29521">MAKFLDLTGLTSFTGKIKAWATGAFVAKESGKGLSSNDYTTTEKNKLATLEPLTIKSIKVNNSVLTPDGSKAVNIDLTKYAIKTEVTQEIAQAVSGISGFDAQVVAELPATGKKGILYLLANSSDEDQNTYDEYLWLTDKYEKLGTRSIDLSSYAKKSELPTKVSQLTNDSGFQTSAQVGAIVDGKIINKVDKVEGKQLSTEDYTTAEKQKLAGLNNYTHPNNDGNKHVPANGTTNAGKVLTAGATAGVYTWEAVPEPTAITEEEITQLWNEIVG</sequence>
<dbReference type="EMBL" id="BK016070">
    <property type="protein sequence ID" value="DAF92660.1"/>
    <property type="molecule type" value="Genomic_DNA"/>
</dbReference>
<accession>A0A8S5UDZ2</accession>
<proteinExistence type="predicted"/>